<organism evidence="6 7">
    <name type="scientific">Rhodonellum ikkaensis</name>
    <dbReference type="NCBI Taxonomy" id="336829"/>
    <lineage>
        <taxon>Bacteria</taxon>
        <taxon>Pseudomonadati</taxon>
        <taxon>Bacteroidota</taxon>
        <taxon>Cytophagia</taxon>
        <taxon>Cytophagales</taxon>
        <taxon>Cytophagaceae</taxon>
        <taxon>Rhodonellum</taxon>
    </lineage>
</organism>
<dbReference type="Gene3D" id="3.40.1090.10">
    <property type="entry name" value="Cytosolic phospholipase A2 catalytic domain"/>
    <property type="match status" value="1"/>
</dbReference>
<evidence type="ECO:0000313" key="6">
    <source>
        <dbReference type="EMBL" id="SDZ58342.1"/>
    </source>
</evidence>
<reference evidence="6 7" key="1">
    <citation type="submission" date="2016-10" db="EMBL/GenBank/DDBJ databases">
        <authorList>
            <person name="Varghese N."/>
            <person name="Submissions S."/>
        </authorList>
    </citation>
    <scope>NUCLEOTIDE SEQUENCE [LARGE SCALE GENOMIC DNA]</scope>
    <source>
        <strain evidence="6 7">DSM 17997</strain>
    </source>
</reference>
<dbReference type="PANTHER" id="PTHR24185">
    <property type="entry name" value="CALCIUM-INDEPENDENT PHOSPHOLIPASE A2-GAMMA"/>
    <property type="match status" value="1"/>
</dbReference>
<evidence type="ECO:0000256" key="4">
    <source>
        <dbReference type="PROSITE-ProRule" id="PRU01161"/>
    </source>
</evidence>
<accession>A0A1H3U7G7</accession>
<feature type="short sequence motif" description="DGA/G" evidence="4">
    <location>
        <begin position="203"/>
        <end position="205"/>
    </location>
</feature>
<keyword evidence="2 4" id="KW-0442">Lipid degradation</keyword>
<proteinExistence type="predicted"/>
<dbReference type="RefSeq" id="WP_019600713.1">
    <property type="nucleotide sequence ID" value="NZ_FNQC01000034.1"/>
</dbReference>
<dbReference type="EMBL" id="FNQC01000034">
    <property type="protein sequence ID" value="SDZ58342.1"/>
    <property type="molecule type" value="Genomic_DNA"/>
</dbReference>
<evidence type="ECO:0000259" key="5">
    <source>
        <dbReference type="PROSITE" id="PS51635"/>
    </source>
</evidence>
<sequence>MYKILSLDGGGSWAILQLLTLKERFRVEIPGLKGHDILRQFDLIIANSGGSIVLAALAENMTIDEAIHLFDEKETRERIFSKNSYKESFWPVTLTRLFSFGPKYSSKRKGKAFAQLFPKCHSMLMNELPDFIGKPNLKLIVCTYDALNNRAKFFRSYPQGNAGWEYVKLTQAIHGSSNAPVQYFDFPARFKAKGSNIFYELWDGALGGFNNPAVAGIIEAFRVQVPLEEMVLISIGNGNKLMSMADKENFFQIKSITIKERFKKLNFFSYKFQFRYFKQTVLNQAKTILYEPPDWSSFVALMFLSKKAAEIDAVSFIRLSPLIHIDGKTHPSVVPLLEKLYALDMDLTEDSEISLIKECFEKWKNGAIQNQPIHFEVQRNNDLVYHFGDEWFENAMDKWRGLDQKNTEKNEE</sequence>
<feature type="active site" description="Proton acceptor" evidence="4">
    <location>
        <position position="203"/>
    </location>
</feature>
<name>A0A1H3U7G7_9BACT</name>
<evidence type="ECO:0000256" key="2">
    <source>
        <dbReference type="ARBA" id="ARBA00022963"/>
    </source>
</evidence>
<feature type="domain" description="PNPLA" evidence="5">
    <location>
        <begin position="5"/>
        <end position="217"/>
    </location>
</feature>
<keyword evidence="3 4" id="KW-0443">Lipid metabolism</keyword>
<feature type="active site" description="Nucleophile" evidence="4">
    <location>
        <position position="48"/>
    </location>
</feature>
<dbReference type="SUPFAM" id="SSF52151">
    <property type="entry name" value="FabD/lysophospholipase-like"/>
    <property type="match status" value="1"/>
</dbReference>
<evidence type="ECO:0000256" key="3">
    <source>
        <dbReference type="ARBA" id="ARBA00023098"/>
    </source>
</evidence>
<dbReference type="PROSITE" id="PS51635">
    <property type="entry name" value="PNPLA"/>
    <property type="match status" value="1"/>
</dbReference>
<keyword evidence="1 4" id="KW-0378">Hydrolase</keyword>
<evidence type="ECO:0000256" key="1">
    <source>
        <dbReference type="ARBA" id="ARBA00022801"/>
    </source>
</evidence>
<comment type="caution">
    <text evidence="4">Lacks conserved residue(s) required for the propagation of feature annotation.</text>
</comment>
<dbReference type="Proteomes" id="UP000199663">
    <property type="component" value="Unassembled WGS sequence"/>
</dbReference>
<protein>
    <submittedName>
        <fullName evidence="6">Patatin-like phospholipase</fullName>
    </submittedName>
</protein>
<evidence type="ECO:0000313" key="7">
    <source>
        <dbReference type="Proteomes" id="UP000199663"/>
    </source>
</evidence>
<dbReference type="InterPro" id="IPR016035">
    <property type="entry name" value="Acyl_Trfase/lysoPLipase"/>
</dbReference>
<dbReference type="InterPro" id="IPR002641">
    <property type="entry name" value="PNPLA_dom"/>
</dbReference>
<keyword evidence="7" id="KW-1185">Reference proteome</keyword>
<comment type="caution">
    <text evidence="6">The sequence shown here is derived from an EMBL/GenBank/DDBJ whole genome shotgun (WGS) entry which is preliminary data.</text>
</comment>
<dbReference type="Pfam" id="PF01734">
    <property type="entry name" value="Patatin"/>
    <property type="match status" value="1"/>
</dbReference>
<gene>
    <name evidence="6" type="ORF">SAMN05444412_1341</name>
</gene>
<dbReference type="PANTHER" id="PTHR24185:SF1">
    <property type="entry name" value="CALCIUM-INDEPENDENT PHOSPHOLIPASE A2-GAMMA"/>
    <property type="match status" value="1"/>
</dbReference>